<proteinExistence type="predicted"/>
<comment type="caution">
    <text evidence="2">The sequence shown here is derived from an EMBL/GenBank/DDBJ whole genome shotgun (WGS) entry which is preliminary data.</text>
</comment>
<gene>
    <name evidence="2" type="ORF">N7539_003893</name>
</gene>
<protein>
    <submittedName>
        <fullName evidence="2">Uncharacterized protein</fullName>
    </submittedName>
</protein>
<reference evidence="2" key="2">
    <citation type="journal article" date="2023" name="IMA Fungus">
        <title>Comparative genomic study of the Penicillium genus elucidates a diverse pangenome and 15 lateral gene transfer events.</title>
        <authorList>
            <person name="Petersen C."/>
            <person name="Sorensen T."/>
            <person name="Nielsen M.R."/>
            <person name="Sondergaard T.E."/>
            <person name="Sorensen J.L."/>
            <person name="Fitzpatrick D.A."/>
            <person name="Frisvad J.C."/>
            <person name="Nielsen K.L."/>
        </authorList>
    </citation>
    <scope>NUCLEOTIDE SEQUENCE</scope>
    <source>
        <strain evidence="2">IBT 30728</strain>
    </source>
</reference>
<evidence type="ECO:0000313" key="2">
    <source>
        <dbReference type="EMBL" id="KAJ5489003.1"/>
    </source>
</evidence>
<dbReference type="RefSeq" id="XP_056791036.1">
    <property type="nucleotide sequence ID" value="XM_056933495.1"/>
</dbReference>
<reference evidence="2" key="1">
    <citation type="submission" date="2022-12" db="EMBL/GenBank/DDBJ databases">
        <authorList>
            <person name="Petersen C."/>
        </authorList>
    </citation>
    <scope>NUCLEOTIDE SEQUENCE</scope>
    <source>
        <strain evidence="2">IBT 30728</strain>
    </source>
</reference>
<dbReference type="EMBL" id="JAPWDQ010000004">
    <property type="protein sequence ID" value="KAJ5489003.1"/>
    <property type="molecule type" value="Genomic_DNA"/>
</dbReference>
<organism evidence="2 3">
    <name type="scientific">Penicillium diatomitis</name>
    <dbReference type="NCBI Taxonomy" id="2819901"/>
    <lineage>
        <taxon>Eukaryota</taxon>
        <taxon>Fungi</taxon>
        <taxon>Dikarya</taxon>
        <taxon>Ascomycota</taxon>
        <taxon>Pezizomycotina</taxon>
        <taxon>Eurotiomycetes</taxon>
        <taxon>Eurotiomycetidae</taxon>
        <taxon>Eurotiales</taxon>
        <taxon>Aspergillaceae</taxon>
        <taxon>Penicillium</taxon>
    </lineage>
</organism>
<dbReference type="GeneID" id="81623744"/>
<dbReference type="Proteomes" id="UP001148312">
    <property type="component" value="Unassembled WGS sequence"/>
</dbReference>
<evidence type="ECO:0000313" key="3">
    <source>
        <dbReference type="Proteomes" id="UP001148312"/>
    </source>
</evidence>
<keyword evidence="3" id="KW-1185">Reference proteome</keyword>
<feature type="region of interest" description="Disordered" evidence="1">
    <location>
        <begin position="1"/>
        <end position="33"/>
    </location>
</feature>
<name>A0A9W9XDF9_9EURO</name>
<evidence type="ECO:0000256" key="1">
    <source>
        <dbReference type="SAM" id="MobiDB-lite"/>
    </source>
</evidence>
<accession>A0A9W9XDF9</accession>
<sequence length="96" mass="11129">MNSTYYDPANTPRSLSKRDGEETADEEEPDFWAHAAPANPWMRGHRTRQNNLTTLDALRENELYREPVLRARSSYDGLAFYRVLGWRSENVEALLA</sequence>
<dbReference type="AlphaFoldDB" id="A0A9W9XDF9"/>